<keyword evidence="8" id="KW-0547">Nucleotide-binding</keyword>
<organism evidence="17 18">
    <name type="scientific">Ruminiclostridium papyrosolvens DSM 2782</name>
    <dbReference type="NCBI Taxonomy" id="588581"/>
    <lineage>
        <taxon>Bacteria</taxon>
        <taxon>Bacillati</taxon>
        <taxon>Bacillota</taxon>
        <taxon>Clostridia</taxon>
        <taxon>Eubacteriales</taxon>
        <taxon>Oscillospiraceae</taxon>
        <taxon>Ruminiclostridium</taxon>
    </lineage>
</organism>
<dbReference type="FunFam" id="3.30.565.10:FF:000006">
    <property type="entry name" value="Sensor histidine kinase WalK"/>
    <property type="match status" value="1"/>
</dbReference>
<dbReference type="Gene3D" id="1.10.287.130">
    <property type="match status" value="1"/>
</dbReference>
<dbReference type="InterPro" id="IPR036097">
    <property type="entry name" value="HisK_dim/P_sf"/>
</dbReference>
<protein>
    <recommendedName>
        <fullName evidence="3">histidine kinase</fullName>
        <ecNumber evidence="3">2.7.13.3</ecNumber>
    </recommendedName>
</protein>
<dbReference type="Gene3D" id="6.10.340.10">
    <property type="match status" value="1"/>
</dbReference>
<keyword evidence="6" id="KW-0808">Transferase</keyword>
<gene>
    <name evidence="17" type="ORF">Cpap_3016</name>
</gene>
<dbReference type="Pfam" id="PF00672">
    <property type="entry name" value="HAMP"/>
    <property type="match status" value="1"/>
</dbReference>
<dbReference type="Pfam" id="PF00512">
    <property type="entry name" value="HisKA"/>
    <property type="match status" value="1"/>
</dbReference>
<dbReference type="PANTHER" id="PTHR45528">
    <property type="entry name" value="SENSOR HISTIDINE KINASE CPXA"/>
    <property type="match status" value="1"/>
</dbReference>
<dbReference type="RefSeq" id="WP_004617738.1">
    <property type="nucleotide sequence ID" value="NZ_ACXX02000003.1"/>
</dbReference>
<evidence type="ECO:0000256" key="12">
    <source>
        <dbReference type="ARBA" id="ARBA00023012"/>
    </source>
</evidence>
<dbReference type="PRINTS" id="PR00344">
    <property type="entry name" value="BCTRLSENSOR"/>
</dbReference>
<comment type="subcellular location">
    <subcellularLocation>
        <location evidence="2">Cell membrane</location>
        <topology evidence="2">Multi-pass membrane protein</topology>
    </subcellularLocation>
</comment>
<dbReference type="InterPro" id="IPR036890">
    <property type="entry name" value="HATPase_C_sf"/>
</dbReference>
<dbReference type="eggNOG" id="COG5002">
    <property type="taxonomic scope" value="Bacteria"/>
</dbReference>
<evidence type="ECO:0000256" key="10">
    <source>
        <dbReference type="ARBA" id="ARBA00022840"/>
    </source>
</evidence>
<evidence type="ECO:0000313" key="18">
    <source>
        <dbReference type="Proteomes" id="UP000003860"/>
    </source>
</evidence>
<evidence type="ECO:0000256" key="13">
    <source>
        <dbReference type="ARBA" id="ARBA00023136"/>
    </source>
</evidence>
<dbReference type="Pfam" id="PF02518">
    <property type="entry name" value="HATPase_c"/>
    <property type="match status" value="1"/>
</dbReference>
<keyword evidence="11 14" id="KW-1133">Transmembrane helix</keyword>
<dbReference type="EMBL" id="ACXX02000003">
    <property type="protein sequence ID" value="EGD48594.1"/>
    <property type="molecule type" value="Genomic_DNA"/>
</dbReference>
<dbReference type="PROSITE" id="PS50109">
    <property type="entry name" value="HIS_KIN"/>
    <property type="match status" value="1"/>
</dbReference>
<dbReference type="GO" id="GO:0005886">
    <property type="term" value="C:plasma membrane"/>
    <property type="evidence" value="ECO:0007669"/>
    <property type="project" value="UniProtKB-SubCell"/>
</dbReference>
<keyword evidence="7 14" id="KW-0812">Transmembrane</keyword>
<evidence type="ECO:0000256" key="1">
    <source>
        <dbReference type="ARBA" id="ARBA00000085"/>
    </source>
</evidence>
<evidence type="ECO:0000256" key="6">
    <source>
        <dbReference type="ARBA" id="ARBA00022679"/>
    </source>
</evidence>
<feature type="domain" description="Histidine kinase" evidence="15">
    <location>
        <begin position="290"/>
        <end position="507"/>
    </location>
</feature>
<dbReference type="CDD" id="cd00075">
    <property type="entry name" value="HATPase"/>
    <property type="match status" value="1"/>
</dbReference>
<dbReference type="PANTHER" id="PTHR45528:SF1">
    <property type="entry name" value="SENSOR HISTIDINE KINASE CPXA"/>
    <property type="match status" value="1"/>
</dbReference>
<dbReference type="OrthoDB" id="9813151at2"/>
<keyword evidence="10" id="KW-0067">ATP-binding</keyword>
<keyword evidence="5" id="KW-0597">Phosphoprotein</keyword>
<dbReference type="InterPro" id="IPR005467">
    <property type="entry name" value="His_kinase_dom"/>
</dbReference>
<evidence type="ECO:0000313" key="17">
    <source>
        <dbReference type="EMBL" id="EGD48594.1"/>
    </source>
</evidence>
<dbReference type="Proteomes" id="UP000003860">
    <property type="component" value="Unassembled WGS sequence"/>
</dbReference>
<comment type="catalytic activity">
    <reaction evidence="1">
        <text>ATP + protein L-histidine = ADP + protein N-phospho-L-histidine.</text>
        <dbReference type="EC" id="2.7.13.3"/>
    </reaction>
</comment>
<feature type="domain" description="HAMP" evidence="16">
    <location>
        <begin position="230"/>
        <end position="282"/>
    </location>
</feature>
<keyword evidence="13 14" id="KW-0472">Membrane</keyword>
<sequence length="512" mass="58480">MVRLKKTIFQKLVAVFIGLLVLSYVVTGGFLYYFLNGFVTKQETETLLESARNIKVFFDNYYMPNRNNQLYKELVQGIFRQTLEMYSVSSNSMIWIVDNTGHVLITVTSDDQINDVLKKYVDDTGYPKLPDKRQYLKVMNNGEKYNTERGNFFGYFSDDAFNKYGSSWLTIQLPFEVIPINGKQETIAAVYLHTPVPAIQKVRTSVFSLFLISGGVAILLAIILVYIFSIRFTRPLKQINNAAKIIAGGDFQKRIVVSSQDEIGQLADSFNHMVEDLQRLEELRRGFIANVSHELRTPMTSIRGFIEGILDGTIPPERQKGYLTIVRDETNRLNRLVNDLLDLAKMESGELTLTMKPFDINELIRICVIKLETLITSKNLEIEANFEIDNMMVSADKDSIERVIINLLHNAVKFSNENGKIIVETAKNKDKIYVSVKDNGIGIDGDDKKRIWDRFYKSDKSRGKDKTGTGLGLAIVKNIVTEHKQDIWVESEVGKGTKFTFTLDYYKSYVED</sequence>
<evidence type="ECO:0000259" key="16">
    <source>
        <dbReference type="PROSITE" id="PS50885"/>
    </source>
</evidence>
<evidence type="ECO:0000256" key="2">
    <source>
        <dbReference type="ARBA" id="ARBA00004651"/>
    </source>
</evidence>
<keyword evidence="4" id="KW-1003">Cell membrane</keyword>
<comment type="caution">
    <text evidence="17">The sequence shown here is derived from an EMBL/GenBank/DDBJ whole genome shotgun (WGS) entry which is preliminary data.</text>
</comment>
<evidence type="ECO:0000256" key="5">
    <source>
        <dbReference type="ARBA" id="ARBA00022553"/>
    </source>
</evidence>
<evidence type="ECO:0000256" key="11">
    <source>
        <dbReference type="ARBA" id="ARBA00022989"/>
    </source>
</evidence>
<dbReference type="SUPFAM" id="SSF55874">
    <property type="entry name" value="ATPase domain of HSP90 chaperone/DNA topoisomerase II/histidine kinase"/>
    <property type="match status" value="1"/>
</dbReference>
<keyword evidence="9 17" id="KW-0418">Kinase</keyword>
<dbReference type="SMART" id="SM00304">
    <property type="entry name" value="HAMP"/>
    <property type="match status" value="1"/>
</dbReference>
<evidence type="ECO:0000256" key="8">
    <source>
        <dbReference type="ARBA" id="ARBA00022741"/>
    </source>
</evidence>
<dbReference type="FunFam" id="1.10.287.130:FF:000008">
    <property type="entry name" value="Two-component sensor histidine kinase"/>
    <property type="match status" value="1"/>
</dbReference>
<dbReference type="SUPFAM" id="SSF47384">
    <property type="entry name" value="Homodimeric domain of signal transducing histidine kinase"/>
    <property type="match status" value="1"/>
</dbReference>
<dbReference type="SUPFAM" id="SSF158472">
    <property type="entry name" value="HAMP domain-like"/>
    <property type="match status" value="1"/>
</dbReference>
<dbReference type="InterPro" id="IPR004358">
    <property type="entry name" value="Sig_transdc_His_kin-like_C"/>
</dbReference>
<reference evidence="17" key="2">
    <citation type="submission" date="2011-01" db="EMBL/GenBank/DDBJ databases">
        <title>The Non-contiguous Finished genome of Clostridium papyrosolvens.</title>
        <authorList>
            <person name="Lucas S."/>
            <person name="Copeland A."/>
            <person name="Lapidus A."/>
            <person name="Cheng J.-F."/>
            <person name="Goodwin L."/>
            <person name="Pitluck S."/>
            <person name="Misra M."/>
            <person name="Chertkov O."/>
            <person name="Detter J.C."/>
            <person name="Han C."/>
            <person name="Tapia R."/>
            <person name="Land M."/>
            <person name="Hauser L."/>
            <person name="Kyrpides N."/>
            <person name="Ivanova N."/>
            <person name="Pagani I."/>
            <person name="Mouttaki H."/>
            <person name="He Z."/>
            <person name="Zhou J."/>
            <person name="Hemme C.L."/>
            <person name="Woyke T."/>
        </authorList>
    </citation>
    <scope>NUCLEOTIDE SEQUENCE [LARGE SCALE GENOMIC DNA]</scope>
    <source>
        <strain evidence="17">DSM 2782</strain>
    </source>
</reference>
<evidence type="ECO:0000256" key="4">
    <source>
        <dbReference type="ARBA" id="ARBA00022475"/>
    </source>
</evidence>
<reference evidence="17" key="1">
    <citation type="submission" date="2009-07" db="EMBL/GenBank/DDBJ databases">
        <authorList>
            <consortium name="US DOE Joint Genome Institute (JGI-PGF)"/>
            <person name="Lucas S."/>
            <person name="Copeland A."/>
            <person name="Lapidus A."/>
            <person name="Glavina del Rio T."/>
            <person name="Tice H."/>
            <person name="Bruce D."/>
            <person name="Goodwin L."/>
            <person name="Pitluck S."/>
            <person name="Larimer F."/>
            <person name="Land M.L."/>
            <person name="Mouttaki H."/>
            <person name="He Z."/>
            <person name="Zhou J."/>
            <person name="Hemme C.L."/>
        </authorList>
    </citation>
    <scope>NUCLEOTIDE SEQUENCE</scope>
    <source>
        <strain evidence="17">DSM 2782</strain>
    </source>
</reference>
<dbReference type="InterPro" id="IPR003594">
    <property type="entry name" value="HATPase_dom"/>
</dbReference>
<accession>F1TAQ1</accession>
<evidence type="ECO:0000259" key="15">
    <source>
        <dbReference type="PROSITE" id="PS50109"/>
    </source>
</evidence>
<dbReference type="GO" id="GO:0000155">
    <property type="term" value="F:phosphorelay sensor kinase activity"/>
    <property type="evidence" value="ECO:0007669"/>
    <property type="project" value="InterPro"/>
</dbReference>
<dbReference type="InterPro" id="IPR050398">
    <property type="entry name" value="HssS/ArlS-like"/>
</dbReference>
<evidence type="ECO:0000256" key="3">
    <source>
        <dbReference type="ARBA" id="ARBA00012438"/>
    </source>
</evidence>
<evidence type="ECO:0000256" key="9">
    <source>
        <dbReference type="ARBA" id="ARBA00022777"/>
    </source>
</evidence>
<dbReference type="PROSITE" id="PS50885">
    <property type="entry name" value="HAMP"/>
    <property type="match status" value="1"/>
</dbReference>
<dbReference type="AlphaFoldDB" id="F1TAQ1"/>
<dbReference type="CDD" id="cd00082">
    <property type="entry name" value="HisKA"/>
    <property type="match status" value="1"/>
</dbReference>
<dbReference type="GO" id="GO:0005524">
    <property type="term" value="F:ATP binding"/>
    <property type="evidence" value="ECO:0007669"/>
    <property type="project" value="UniProtKB-KW"/>
</dbReference>
<name>F1TAQ1_9FIRM</name>
<evidence type="ECO:0000256" key="7">
    <source>
        <dbReference type="ARBA" id="ARBA00022692"/>
    </source>
</evidence>
<dbReference type="STRING" id="588581.Cpap_3016"/>
<keyword evidence="18" id="KW-1185">Reference proteome</keyword>
<dbReference type="SMART" id="SM00388">
    <property type="entry name" value="HisKA"/>
    <property type="match status" value="1"/>
</dbReference>
<dbReference type="EC" id="2.7.13.3" evidence="3"/>
<dbReference type="SMART" id="SM00387">
    <property type="entry name" value="HATPase_c"/>
    <property type="match status" value="1"/>
</dbReference>
<dbReference type="InterPro" id="IPR003660">
    <property type="entry name" value="HAMP_dom"/>
</dbReference>
<feature type="transmembrane region" description="Helical" evidence="14">
    <location>
        <begin position="206"/>
        <end position="228"/>
    </location>
</feature>
<dbReference type="InterPro" id="IPR003661">
    <property type="entry name" value="HisK_dim/P_dom"/>
</dbReference>
<dbReference type="Gene3D" id="3.30.565.10">
    <property type="entry name" value="Histidine kinase-like ATPase, C-terminal domain"/>
    <property type="match status" value="1"/>
</dbReference>
<dbReference type="CDD" id="cd06225">
    <property type="entry name" value="HAMP"/>
    <property type="match status" value="1"/>
</dbReference>
<evidence type="ECO:0000256" key="14">
    <source>
        <dbReference type="SAM" id="Phobius"/>
    </source>
</evidence>
<proteinExistence type="predicted"/>
<feature type="transmembrane region" description="Helical" evidence="14">
    <location>
        <begin position="12"/>
        <end position="35"/>
    </location>
</feature>
<keyword evidence="12" id="KW-0902">Two-component regulatory system</keyword>